<dbReference type="SUPFAM" id="SSF56784">
    <property type="entry name" value="HAD-like"/>
    <property type="match status" value="1"/>
</dbReference>
<organism evidence="1 2">
    <name type="scientific">Zophobas morio</name>
    <dbReference type="NCBI Taxonomy" id="2755281"/>
    <lineage>
        <taxon>Eukaryota</taxon>
        <taxon>Metazoa</taxon>
        <taxon>Ecdysozoa</taxon>
        <taxon>Arthropoda</taxon>
        <taxon>Hexapoda</taxon>
        <taxon>Insecta</taxon>
        <taxon>Pterygota</taxon>
        <taxon>Neoptera</taxon>
        <taxon>Endopterygota</taxon>
        <taxon>Coleoptera</taxon>
        <taxon>Polyphaga</taxon>
        <taxon>Cucujiformia</taxon>
        <taxon>Tenebrionidae</taxon>
        <taxon>Zophobas</taxon>
    </lineage>
</organism>
<dbReference type="InterPro" id="IPR036412">
    <property type="entry name" value="HAD-like_sf"/>
</dbReference>
<dbReference type="GO" id="GO:0005829">
    <property type="term" value="C:cytosol"/>
    <property type="evidence" value="ECO:0007669"/>
    <property type="project" value="TreeGrafter"/>
</dbReference>
<dbReference type="AlphaFoldDB" id="A0AA38HK34"/>
<reference evidence="1" key="1">
    <citation type="journal article" date="2023" name="G3 (Bethesda)">
        <title>Whole genome assemblies of Zophobas morio and Tenebrio molitor.</title>
        <authorList>
            <person name="Kaur S."/>
            <person name="Stinson S.A."/>
            <person name="diCenzo G.C."/>
        </authorList>
    </citation>
    <scope>NUCLEOTIDE SEQUENCE</scope>
    <source>
        <strain evidence="1">QUZm001</strain>
    </source>
</reference>
<dbReference type="Gene3D" id="3.30.1240.10">
    <property type="match status" value="1"/>
</dbReference>
<name>A0AA38HK34_9CUCU</name>
<dbReference type="PROSITE" id="PS01229">
    <property type="entry name" value="COF_2"/>
    <property type="match status" value="1"/>
</dbReference>
<protein>
    <submittedName>
        <fullName evidence="1">Uncharacterized protein</fullName>
    </submittedName>
</protein>
<evidence type="ECO:0000313" key="2">
    <source>
        <dbReference type="Proteomes" id="UP001168821"/>
    </source>
</evidence>
<evidence type="ECO:0000313" key="1">
    <source>
        <dbReference type="EMBL" id="KAJ3619880.1"/>
    </source>
</evidence>
<dbReference type="EMBL" id="JALNTZ010002204">
    <property type="protein sequence ID" value="KAJ3619880.1"/>
    <property type="molecule type" value="Genomic_DNA"/>
</dbReference>
<dbReference type="GO" id="GO:0000287">
    <property type="term" value="F:magnesium ion binding"/>
    <property type="evidence" value="ECO:0007669"/>
    <property type="project" value="TreeGrafter"/>
</dbReference>
<sequence length="99" mass="10873">MYGNLSEHSNSMISLTNKIANKGFVTNILAQYYNKDVRDVIAFGDQMNDYEMIKTVGYGIAMKNGADTLKNNADGITNLTNDEGGVGEYLERLLAGEEV</sequence>
<proteinExistence type="predicted"/>
<dbReference type="InterPro" id="IPR023214">
    <property type="entry name" value="HAD_sf"/>
</dbReference>
<dbReference type="Gene3D" id="3.40.50.1000">
    <property type="entry name" value="HAD superfamily/HAD-like"/>
    <property type="match status" value="1"/>
</dbReference>
<dbReference type="Proteomes" id="UP001168821">
    <property type="component" value="Unassembled WGS sequence"/>
</dbReference>
<dbReference type="Pfam" id="PF08282">
    <property type="entry name" value="Hydrolase_3"/>
    <property type="match status" value="1"/>
</dbReference>
<comment type="caution">
    <text evidence="1">The sequence shown here is derived from an EMBL/GenBank/DDBJ whole genome shotgun (WGS) entry which is preliminary data.</text>
</comment>
<accession>A0AA38HK34</accession>
<dbReference type="PANTHER" id="PTHR10000">
    <property type="entry name" value="PHOSPHOSERINE PHOSPHATASE"/>
    <property type="match status" value="1"/>
</dbReference>
<dbReference type="PANTHER" id="PTHR10000:SF8">
    <property type="entry name" value="HAD SUPERFAMILY HYDROLASE-LIKE, TYPE 3"/>
    <property type="match status" value="1"/>
</dbReference>
<gene>
    <name evidence="1" type="ORF">Zmor_008722</name>
</gene>
<keyword evidence="2" id="KW-1185">Reference proteome</keyword>
<dbReference type="GO" id="GO:0016791">
    <property type="term" value="F:phosphatase activity"/>
    <property type="evidence" value="ECO:0007669"/>
    <property type="project" value="TreeGrafter"/>
</dbReference>